<dbReference type="OrthoDB" id="6374619at2759"/>
<evidence type="ECO:0000256" key="1">
    <source>
        <dbReference type="SAM" id="MobiDB-lite"/>
    </source>
</evidence>
<evidence type="ECO:0000313" key="2">
    <source>
        <dbReference type="EMBL" id="GBP59436.1"/>
    </source>
</evidence>
<dbReference type="EMBL" id="BGZK01000761">
    <property type="protein sequence ID" value="GBP59436.1"/>
    <property type="molecule type" value="Genomic_DNA"/>
</dbReference>
<keyword evidence="3" id="KW-1185">Reference proteome</keyword>
<dbReference type="Proteomes" id="UP000299102">
    <property type="component" value="Unassembled WGS sequence"/>
</dbReference>
<organism evidence="2 3">
    <name type="scientific">Eumeta variegata</name>
    <name type="common">Bagworm moth</name>
    <name type="synonym">Eumeta japonica</name>
    <dbReference type="NCBI Taxonomy" id="151549"/>
    <lineage>
        <taxon>Eukaryota</taxon>
        <taxon>Metazoa</taxon>
        <taxon>Ecdysozoa</taxon>
        <taxon>Arthropoda</taxon>
        <taxon>Hexapoda</taxon>
        <taxon>Insecta</taxon>
        <taxon>Pterygota</taxon>
        <taxon>Neoptera</taxon>
        <taxon>Endopterygota</taxon>
        <taxon>Lepidoptera</taxon>
        <taxon>Glossata</taxon>
        <taxon>Ditrysia</taxon>
        <taxon>Tineoidea</taxon>
        <taxon>Psychidae</taxon>
        <taxon>Oiketicinae</taxon>
        <taxon>Eumeta</taxon>
    </lineage>
</organism>
<evidence type="ECO:0000313" key="3">
    <source>
        <dbReference type="Proteomes" id="UP000299102"/>
    </source>
</evidence>
<comment type="caution">
    <text evidence="2">The sequence shown here is derived from an EMBL/GenBank/DDBJ whole genome shotgun (WGS) entry which is preliminary data.</text>
</comment>
<protein>
    <submittedName>
        <fullName evidence="2">Uncharacterized protein</fullName>
    </submittedName>
</protein>
<gene>
    <name evidence="2" type="ORF">EVAR_80763_1</name>
</gene>
<name>A0A4C1X6K8_EUMVA</name>
<feature type="region of interest" description="Disordered" evidence="1">
    <location>
        <begin position="168"/>
        <end position="189"/>
    </location>
</feature>
<sequence>MGSNVEIMKDSDSGLREKGFAVIIELYSDDSWVIDHASHQGAGSTLTRQREARRLMRLRRDTSPPIATRTDNKLNPQQIDPAALNASGVQFTYPQILINLNDAAHAAAQKRALLELAWRTVALLQRNKLIQEKIIELQKETNEYVASVLQNPAELSLHLQNMGQYGASVARPAAASPDDGKTEEAEVEN</sequence>
<dbReference type="AlphaFoldDB" id="A0A4C1X6K8"/>
<proteinExistence type="predicted"/>
<accession>A0A4C1X6K8</accession>
<feature type="compositionally biased region" description="Basic and acidic residues" evidence="1">
    <location>
        <begin position="178"/>
        <end position="189"/>
    </location>
</feature>
<reference evidence="2 3" key="1">
    <citation type="journal article" date="2019" name="Commun. Biol.">
        <title>The bagworm genome reveals a unique fibroin gene that provides high tensile strength.</title>
        <authorList>
            <person name="Kono N."/>
            <person name="Nakamura H."/>
            <person name="Ohtoshi R."/>
            <person name="Tomita M."/>
            <person name="Numata K."/>
            <person name="Arakawa K."/>
        </authorList>
    </citation>
    <scope>NUCLEOTIDE SEQUENCE [LARGE SCALE GENOMIC DNA]</scope>
</reference>